<dbReference type="AlphaFoldDB" id="Q0RXS7"/>
<dbReference type="KEGG" id="rha:RHA1_ro08865"/>
<evidence type="ECO:0000313" key="2">
    <source>
        <dbReference type="EMBL" id="ABG99909.1"/>
    </source>
</evidence>
<dbReference type="OrthoDB" id="4465001at2"/>
<name>Q0RXS7_RHOJR</name>
<protein>
    <submittedName>
        <fullName evidence="2">Uncharacterized protein</fullName>
    </submittedName>
</protein>
<sequence length="183" mass="20005">MNWNSPTETGWSVTRSEDGSAIAIFDPSGILWGELFPTHDAGNNGDPRGRRGDSPVADREGRDTLVFRKGYPATLRLSDGTIGTVTDQKPNAMRRKNKRCDVMVAGRAYLFTHSSSRKATALRDGVALAHMVRGRWSQRSTVTRKSLAATDALDECVLTVFHKVVTPGRTGAFDQVISDLSNI</sequence>
<accession>Q0RXS7</accession>
<proteinExistence type="predicted"/>
<dbReference type="EMBL" id="CP000432">
    <property type="protein sequence ID" value="ABG99909.1"/>
    <property type="molecule type" value="Genomic_DNA"/>
</dbReference>
<geneLocation type="plasmid" evidence="2 3">
    <name>pRHL1</name>
</geneLocation>
<keyword evidence="2" id="KW-0614">Plasmid</keyword>
<dbReference type="PATRIC" id="fig|101510.16.peg.8186"/>
<feature type="region of interest" description="Disordered" evidence="1">
    <location>
        <begin position="36"/>
        <end position="62"/>
    </location>
</feature>
<dbReference type="HOGENOM" id="CLU_1480914_0_0_11"/>
<organism evidence="2 3">
    <name type="scientific">Rhodococcus jostii (strain RHA1)</name>
    <dbReference type="NCBI Taxonomy" id="101510"/>
    <lineage>
        <taxon>Bacteria</taxon>
        <taxon>Bacillati</taxon>
        <taxon>Actinomycetota</taxon>
        <taxon>Actinomycetes</taxon>
        <taxon>Mycobacteriales</taxon>
        <taxon>Nocardiaceae</taxon>
        <taxon>Rhodococcus</taxon>
    </lineage>
</organism>
<reference evidence="3" key="1">
    <citation type="journal article" date="2006" name="Proc. Natl. Acad. Sci. U.S.A.">
        <title>The complete genome of Rhodococcus sp. RHA1 provides insights into a catabolic powerhouse.</title>
        <authorList>
            <person name="McLeod M.P."/>
            <person name="Warren R.L."/>
            <person name="Hsiao W.W.L."/>
            <person name="Araki N."/>
            <person name="Myhre M."/>
            <person name="Fernandes C."/>
            <person name="Miyazawa D."/>
            <person name="Wong W."/>
            <person name="Lillquist A.L."/>
            <person name="Wang D."/>
            <person name="Dosanjh M."/>
            <person name="Hara H."/>
            <person name="Petrescu A."/>
            <person name="Morin R.D."/>
            <person name="Yang G."/>
            <person name="Stott J.M."/>
            <person name="Schein J.E."/>
            <person name="Shin H."/>
            <person name="Smailus D."/>
            <person name="Siddiqui A.S."/>
            <person name="Marra M.A."/>
            <person name="Jones S.J.M."/>
            <person name="Holt R."/>
            <person name="Brinkman F.S.L."/>
            <person name="Miyauchi K."/>
            <person name="Fukuda M."/>
            <person name="Davies J.E."/>
            <person name="Mohn W.W."/>
            <person name="Eltis L.D."/>
        </authorList>
    </citation>
    <scope>NUCLEOTIDE SEQUENCE [LARGE SCALE GENOMIC DNA]</scope>
    <source>
        <strain evidence="3">RHA1</strain>
    </source>
</reference>
<gene>
    <name evidence="2" type="ordered locus">RHA1_ro08865</name>
</gene>
<evidence type="ECO:0000313" key="3">
    <source>
        <dbReference type="Proteomes" id="UP000008710"/>
    </source>
</evidence>
<feature type="compositionally biased region" description="Basic and acidic residues" evidence="1">
    <location>
        <begin position="47"/>
        <end position="62"/>
    </location>
</feature>
<evidence type="ECO:0000256" key="1">
    <source>
        <dbReference type="SAM" id="MobiDB-lite"/>
    </source>
</evidence>
<dbReference type="Proteomes" id="UP000008710">
    <property type="component" value="Plasmid pRHL1"/>
</dbReference>